<feature type="non-terminal residue" evidence="2">
    <location>
        <position position="1"/>
    </location>
</feature>
<feature type="non-terminal residue" evidence="2">
    <location>
        <position position="84"/>
    </location>
</feature>
<sequence>SRAARGGRGSAFRCGRPGRHATGEAGASACPAGGTGAPSGGDGTSRGTGLRGGGERTGGLRRDHPRGDRQVAGGDRACGHRAGL</sequence>
<evidence type="ECO:0000256" key="1">
    <source>
        <dbReference type="SAM" id="MobiDB-lite"/>
    </source>
</evidence>
<protein>
    <submittedName>
        <fullName evidence="2">BUG/TctC family periplasmic protein</fullName>
    </submittedName>
</protein>
<reference evidence="2" key="1">
    <citation type="submission" date="2020-02" db="EMBL/GenBank/DDBJ databases">
        <authorList>
            <person name="Meier V. D."/>
        </authorList>
    </citation>
    <scope>NUCLEOTIDE SEQUENCE</scope>
    <source>
        <strain evidence="2">AVDCRST_MAG04</strain>
    </source>
</reference>
<gene>
    <name evidence="2" type="ORF">AVDCRST_MAG04-3311</name>
</gene>
<dbReference type="EMBL" id="CADCTL010000246">
    <property type="protein sequence ID" value="CAA9275412.1"/>
    <property type="molecule type" value="Genomic_DNA"/>
</dbReference>
<feature type="compositionally biased region" description="Gly residues" evidence="1">
    <location>
        <begin position="33"/>
        <end position="57"/>
    </location>
</feature>
<proteinExistence type="predicted"/>
<feature type="compositionally biased region" description="Basic and acidic residues" evidence="1">
    <location>
        <begin position="58"/>
        <end position="69"/>
    </location>
</feature>
<organism evidence="2">
    <name type="scientific">uncultured Acetobacteraceae bacterium</name>
    <dbReference type="NCBI Taxonomy" id="169975"/>
    <lineage>
        <taxon>Bacteria</taxon>
        <taxon>Pseudomonadati</taxon>
        <taxon>Pseudomonadota</taxon>
        <taxon>Alphaproteobacteria</taxon>
        <taxon>Acetobacterales</taxon>
        <taxon>Acetobacteraceae</taxon>
        <taxon>environmental samples</taxon>
    </lineage>
</organism>
<feature type="region of interest" description="Disordered" evidence="1">
    <location>
        <begin position="1"/>
        <end position="84"/>
    </location>
</feature>
<evidence type="ECO:0000313" key="2">
    <source>
        <dbReference type="EMBL" id="CAA9275412.1"/>
    </source>
</evidence>
<accession>A0A6J4JDP3</accession>
<dbReference type="AlphaFoldDB" id="A0A6J4JDP3"/>
<name>A0A6J4JDP3_9PROT</name>